<sequence>MRANITIAPMEPDDWPAVKTIYQRGLDSGIASFESSVSDWPDWDSSHLADCRLVARRSGQVCGWAALAPVSSRTVYAGVAELSIYIHPDENGQGIGGLLLRELIKASEQAGYWTLQSGVFPQNNASRRLHEKHGFREVGRREKIAQRDGRWHDLILLERRSSVTGHTDEG</sequence>
<organism evidence="4 5">
    <name type="scientific">Salisediminibacterium halotolerans</name>
    <dbReference type="NCBI Taxonomy" id="517425"/>
    <lineage>
        <taxon>Bacteria</taxon>
        <taxon>Bacillati</taxon>
        <taxon>Bacillota</taxon>
        <taxon>Bacilli</taxon>
        <taxon>Bacillales</taxon>
        <taxon>Bacillaceae</taxon>
        <taxon>Salisediminibacterium</taxon>
    </lineage>
</organism>
<comment type="caution">
    <text evidence="4">The sequence shown here is derived from an EMBL/GenBank/DDBJ whole genome shotgun (WGS) entry which is preliminary data.</text>
</comment>
<name>A0A1H9VYT7_9BACI</name>
<evidence type="ECO:0000313" key="5">
    <source>
        <dbReference type="Proteomes" id="UP000199318"/>
    </source>
</evidence>
<proteinExistence type="predicted"/>
<dbReference type="PROSITE" id="PS51186">
    <property type="entry name" value="GNAT"/>
    <property type="match status" value="1"/>
</dbReference>
<dbReference type="InterPro" id="IPR000182">
    <property type="entry name" value="GNAT_dom"/>
</dbReference>
<evidence type="ECO:0000313" key="4">
    <source>
        <dbReference type="EMBL" id="SES26825.1"/>
    </source>
</evidence>
<dbReference type="Proteomes" id="UP000199318">
    <property type="component" value="Unassembled WGS sequence"/>
</dbReference>
<dbReference type="SUPFAM" id="SSF55729">
    <property type="entry name" value="Acyl-CoA N-acyltransferases (Nat)"/>
    <property type="match status" value="1"/>
</dbReference>
<dbReference type="InterPro" id="IPR016181">
    <property type="entry name" value="Acyl_CoA_acyltransferase"/>
</dbReference>
<dbReference type="EMBL" id="FOGV01000025">
    <property type="protein sequence ID" value="SES26825.1"/>
    <property type="molecule type" value="Genomic_DNA"/>
</dbReference>
<dbReference type="RefSeq" id="WP_281242820.1">
    <property type="nucleotide sequence ID" value="NZ_FOGV01000025.1"/>
</dbReference>
<protein>
    <submittedName>
        <fullName evidence="4">Phosphinothricin acetyltransferase</fullName>
    </submittedName>
</protein>
<evidence type="ECO:0000256" key="2">
    <source>
        <dbReference type="ARBA" id="ARBA00023315"/>
    </source>
</evidence>
<keyword evidence="5" id="KW-1185">Reference proteome</keyword>
<evidence type="ECO:0000256" key="1">
    <source>
        <dbReference type="ARBA" id="ARBA00022679"/>
    </source>
</evidence>
<dbReference type="PANTHER" id="PTHR43072">
    <property type="entry name" value="N-ACETYLTRANSFERASE"/>
    <property type="match status" value="1"/>
</dbReference>
<dbReference type="GO" id="GO:0016747">
    <property type="term" value="F:acyltransferase activity, transferring groups other than amino-acyl groups"/>
    <property type="evidence" value="ECO:0007669"/>
    <property type="project" value="InterPro"/>
</dbReference>
<keyword evidence="2" id="KW-0012">Acyltransferase</keyword>
<dbReference type="STRING" id="1464123.SAMN05444126_12533"/>
<accession>A0A1H9VYT7</accession>
<feature type="domain" description="N-acetyltransferase" evidence="3">
    <location>
        <begin position="5"/>
        <end position="158"/>
    </location>
</feature>
<dbReference type="CDD" id="cd04301">
    <property type="entry name" value="NAT_SF"/>
    <property type="match status" value="1"/>
</dbReference>
<dbReference type="Gene3D" id="3.40.630.30">
    <property type="match status" value="1"/>
</dbReference>
<dbReference type="PANTHER" id="PTHR43072:SF23">
    <property type="entry name" value="UPF0039 PROTEIN C11D3.02C"/>
    <property type="match status" value="1"/>
</dbReference>
<reference evidence="5" key="1">
    <citation type="submission" date="2016-10" db="EMBL/GenBank/DDBJ databases">
        <authorList>
            <person name="de Groot N.N."/>
        </authorList>
    </citation>
    <scope>NUCLEOTIDE SEQUENCE [LARGE SCALE GENOMIC DNA]</scope>
    <source>
        <strain evidence="5">10nlg</strain>
    </source>
</reference>
<evidence type="ECO:0000259" key="3">
    <source>
        <dbReference type="PROSITE" id="PS51186"/>
    </source>
</evidence>
<gene>
    <name evidence="4" type="ORF">SAMN05444126_12533</name>
</gene>
<keyword evidence="1" id="KW-0808">Transferase</keyword>
<dbReference type="AlphaFoldDB" id="A0A1H9VYT7"/>
<dbReference type="Pfam" id="PF00583">
    <property type="entry name" value="Acetyltransf_1"/>
    <property type="match status" value="1"/>
</dbReference>